<organism evidence="3 4">
    <name type="scientific">Cronartium quercuum f. sp. fusiforme G11</name>
    <dbReference type="NCBI Taxonomy" id="708437"/>
    <lineage>
        <taxon>Eukaryota</taxon>
        <taxon>Fungi</taxon>
        <taxon>Dikarya</taxon>
        <taxon>Basidiomycota</taxon>
        <taxon>Pucciniomycotina</taxon>
        <taxon>Pucciniomycetes</taxon>
        <taxon>Pucciniales</taxon>
        <taxon>Coleosporiaceae</taxon>
        <taxon>Cronartium</taxon>
    </lineage>
</organism>
<dbReference type="GO" id="GO:0003729">
    <property type="term" value="F:mRNA binding"/>
    <property type="evidence" value="ECO:0007669"/>
    <property type="project" value="TreeGrafter"/>
</dbReference>
<evidence type="ECO:0000313" key="3">
    <source>
        <dbReference type="EMBL" id="KAG0151019.1"/>
    </source>
</evidence>
<keyword evidence="4" id="KW-1185">Reference proteome</keyword>
<dbReference type="InterPro" id="IPR051240">
    <property type="entry name" value="Mito_RNA-Proc/Resp"/>
</dbReference>
<keyword evidence="1" id="KW-0677">Repeat</keyword>
<feature type="repeat" description="PPR" evidence="2">
    <location>
        <begin position="623"/>
        <end position="660"/>
    </location>
</feature>
<dbReference type="InterPro" id="IPR002885">
    <property type="entry name" value="PPR_rpt"/>
</dbReference>
<evidence type="ECO:0000256" key="2">
    <source>
        <dbReference type="PROSITE-ProRule" id="PRU00708"/>
    </source>
</evidence>
<evidence type="ECO:0000313" key="4">
    <source>
        <dbReference type="Proteomes" id="UP000886653"/>
    </source>
</evidence>
<dbReference type="PANTHER" id="PTHR47933">
    <property type="entry name" value="PENTATRICOPEPTIDE REPEAT-CONTAINING PROTEIN 1, MITOCHONDRIAL"/>
    <property type="match status" value="1"/>
</dbReference>
<gene>
    <name evidence="3" type="ORF">CROQUDRAFT_651535</name>
</gene>
<dbReference type="AlphaFoldDB" id="A0A9P6NS70"/>
<dbReference type="Pfam" id="PF13041">
    <property type="entry name" value="PPR_2"/>
    <property type="match status" value="1"/>
</dbReference>
<evidence type="ECO:0000256" key="1">
    <source>
        <dbReference type="ARBA" id="ARBA00022737"/>
    </source>
</evidence>
<dbReference type="Gene3D" id="1.25.40.10">
    <property type="entry name" value="Tetratricopeptide repeat domain"/>
    <property type="match status" value="3"/>
</dbReference>
<dbReference type="PANTHER" id="PTHR47933:SF11">
    <property type="entry name" value="PENTATRICOPEPTIDE REPEAT-CONTAINING PROTEIN 2"/>
    <property type="match status" value="1"/>
</dbReference>
<name>A0A9P6NS70_9BASI</name>
<proteinExistence type="predicted"/>
<dbReference type="OrthoDB" id="185373at2759"/>
<dbReference type="InterPro" id="IPR011990">
    <property type="entry name" value="TPR-like_helical_dom_sf"/>
</dbReference>
<dbReference type="Proteomes" id="UP000886653">
    <property type="component" value="Unassembled WGS sequence"/>
</dbReference>
<reference evidence="3" key="1">
    <citation type="submission" date="2013-11" db="EMBL/GenBank/DDBJ databases">
        <title>Genome sequence of the fusiform rust pathogen reveals effectors for host alternation and coevolution with pine.</title>
        <authorList>
            <consortium name="DOE Joint Genome Institute"/>
            <person name="Smith K."/>
            <person name="Pendleton A."/>
            <person name="Kubisiak T."/>
            <person name="Anderson C."/>
            <person name="Salamov A."/>
            <person name="Aerts A."/>
            <person name="Riley R."/>
            <person name="Clum A."/>
            <person name="Lindquist E."/>
            <person name="Ence D."/>
            <person name="Campbell M."/>
            <person name="Kronenberg Z."/>
            <person name="Feau N."/>
            <person name="Dhillon B."/>
            <person name="Hamelin R."/>
            <person name="Burleigh J."/>
            <person name="Smith J."/>
            <person name="Yandell M."/>
            <person name="Nelson C."/>
            <person name="Grigoriev I."/>
            <person name="Davis J."/>
        </authorList>
    </citation>
    <scope>NUCLEOTIDE SEQUENCE</scope>
    <source>
        <strain evidence="3">G11</strain>
    </source>
</reference>
<sequence>MPTSSLRLLRFKVLIGPSTKTWFNRSFPPYGYLPLNDQQQHSPHRPAYPTPTTIHPLPRLSPSIASLHNAALVHLHRGLNLPPDHPDAYHSAVVRGFHQIVRLDTGLEYALPRQTLLSLLNLVTQRLSRVPAATDPNWPASASVLILAGTRPTIVELGEWAWDSIKRAEYSLLFEIWAGIRDAPARRRALTHHSLTFGPGAPEPPQPPSEPISLDGQFFTALVAVSAGLADGPPLASLIQSLLGNVCSYIHWPHQRPSPLKQLPDPERAIYFIRSVELALMWQRPIQINTLPSNPQSAADEQAEEEIEEMKTAEPDERIVRMIQRTLRNERDGGRRAAQELWERVREAVDGPQTGAESGWLKLDWKEPVIRLNSTNLIEEDVSEHSKKLDPSSSSVKSSPTSILLTQRLVGVFLTAFSRLGMLEKVEEVISFVRASCGGMSLYLWAAILRGLVWRQDYVLTKRFYDRMWVEDRIKPDINVSCLMISTSFGSPAPKAVDEGLAVVDDLLANEPEGGCPTEALNIIISALLRYKLIERAEELVRKLKGRLNTTTLNHFLNFHSRHHHQPDLQGVLATLNRFEALAIRPDVVSFTILLNVLMKLGCGRAGANKLLEMMERLGVKANAITYGSIIHHLCRSGQADELEIARGLMDEIEQKGIATTAITYTALIQGYLRAYVNEYRSGKHSNKFEEVTGLIRRMKAHGHIPNEVIEHALLDSLLCTGQPTAALELFRSLTRRDIEGYGIVLRRLKEAGHIKLAKEVLVELRREMKAGMGSGLPRWIERIVLDIEHSW</sequence>
<dbReference type="EMBL" id="MU167215">
    <property type="protein sequence ID" value="KAG0151019.1"/>
    <property type="molecule type" value="Genomic_DNA"/>
</dbReference>
<evidence type="ECO:0008006" key="5">
    <source>
        <dbReference type="Google" id="ProtNLM"/>
    </source>
</evidence>
<protein>
    <recommendedName>
        <fullName evidence="5">Pentatricopeptide repeat-containing protein</fullName>
    </recommendedName>
</protein>
<accession>A0A9P6NS70</accession>
<comment type="caution">
    <text evidence="3">The sequence shown here is derived from an EMBL/GenBank/DDBJ whole genome shotgun (WGS) entry which is preliminary data.</text>
</comment>
<dbReference type="PROSITE" id="PS51375">
    <property type="entry name" value="PPR"/>
    <property type="match status" value="1"/>
</dbReference>